<dbReference type="Pfam" id="PF03241">
    <property type="entry name" value="HpaB"/>
    <property type="match status" value="1"/>
</dbReference>
<dbReference type="SUPFAM" id="SSF47203">
    <property type="entry name" value="Acyl-CoA dehydrogenase C-terminal domain-like"/>
    <property type="match status" value="1"/>
</dbReference>
<proteinExistence type="predicted"/>
<organism evidence="2 3">
    <name type="scientific">Desulfoscipio geothermicus DSM 3669</name>
    <dbReference type="NCBI Taxonomy" id="1121426"/>
    <lineage>
        <taxon>Bacteria</taxon>
        <taxon>Bacillati</taxon>
        <taxon>Bacillota</taxon>
        <taxon>Clostridia</taxon>
        <taxon>Eubacteriales</taxon>
        <taxon>Desulfallaceae</taxon>
        <taxon>Desulfoscipio</taxon>
    </lineage>
</organism>
<dbReference type="EMBL" id="FOYM01000075">
    <property type="protein sequence ID" value="SFR18947.1"/>
    <property type="molecule type" value="Genomic_DNA"/>
</dbReference>
<dbReference type="AlphaFoldDB" id="A0A1I6EMU6"/>
<name>A0A1I6EMU6_9FIRM</name>
<dbReference type="STRING" id="39060.SAMN05660706_1752"/>
<dbReference type="GO" id="GO:0016627">
    <property type="term" value="F:oxidoreductase activity, acting on the CH-CH group of donors"/>
    <property type="evidence" value="ECO:0007669"/>
    <property type="project" value="InterPro"/>
</dbReference>
<evidence type="ECO:0000313" key="3">
    <source>
        <dbReference type="Proteomes" id="UP000199584"/>
    </source>
</evidence>
<sequence>MENILRCYRLVEHLTVGDLAGVMQVAGIHGGGSPQMETIALIQRYPLQELKGVAKYLAGIDTDFVCFERNTVNPKQILNRFKQHK</sequence>
<dbReference type="InterPro" id="IPR036250">
    <property type="entry name" value="AcylCo_DH-like_C"/>
</dbReference>
<gene>
    <name evidence="2" type="ORF">SAMN05660706_1752</name>
</gene>
<dbReference type="Proteomes" id="UP000199584">
    <property type="component" value="Unassembled WGS sequence"/>
</dbReference>
<protein>
    <submittedName>
        <fullName evidence="2">4-hydroxyphenylacetate 3-hydroxylase C terminal</fullName>
    </submittedName>
</protein>
<accession>A0A1I6EMU6</accession>
<dbReference type="InterPro" id="IPR024719">
    <property type="entry name" value="HpaB/PvcC/4-BUDH_C"/>
</dbReference>
<dbReference type="Gene3D" id="1.20.140.10">
    <property type="entry name" value="Butyryl-CoA Dehydrogenase, subunit A, domain 3"/>
    <property type="match status" value="1"/>
</dbReference>
<evidence type="ECO:0000259" key="1">
    <source>
        <dbReference type="Pfam" id="PF03241"/>
    </source>
</evidence>
<keyword evidence="3" id="KW-1185">Reference proteome</keyword>
<feature type="domain" description="HpaB/PvcC/4-BUDH C-terminal" evidence="1">
    <location>
        <begin position="2"/>
        <end position="59"/>
    </location>
</feature>
<reference evidence="3" key="1">
    <citation type="submission" date="2016-10" db="EMBL/GenBank/DDBJ databases">
        <authorList>
            <person name="Varghese N."/>
            <person name="Submissions S."/>
        </authorList>
    </citation>
    <scope>NUCLEOTIDE SEQUENCE [LARGE SCALE GENOMIC DNA]</scope>
    <source>
        <strain evidence="3">DSM 3669</strain>
    </source>
</reference>
<evidence type="ECO:0000313" key="2">
    <source>
        <dbReference type="EMBL" id="SFR18947.1"/>
    </source>
</evidence>